<dbReference type="InterPro" id="IPR029060">
    <property type="entry name" value="PIN-like_dom_sf"/>
</dbReference>
<dbReference type="SMART" id="SM00670">
    <property type="entry name" value="PINc"/>
    <property type="match status" value="1"/>
</dbReference>
<evidence type="ECO:0000313" key="2">
    <source>
        <dbReference type="EMBL" id="AIG99349.1"/>
    </source>
</evidence>
<dbReference type="PANTHER" id="PTHR39664:SF2">
    <property type="entry name" value="NUCLEIC ACID-BINDING PROTEIN, CONTAINING PIN DOMAIN-RELATED"/>
    <property type="match status" value="1"/>
</dbReference>
<dbReference type="GeneID" id="24796104"/>
<dbReference type="HOGENOM" id="CLU_153004_0_0_2"/>
<dbReference type="RefSeq" id="WP_010879846.1">
    <property type="nucleotide sequence ID" value="NZ_CP006577.1"/>
</dbReference>
<accession>A0A075WJC8</accession>
<dbReference type="InterPro" id="IPR002716">
    <property type="entry name" value="PIN_dom"/>
</dbReference>
<name>A0A075WJC8_ARCFL</name>
<feature type="domain" description="PIN" evidence="1">
    <location>
        <begin position="1"/>
        <end position="123"/>
    </location>
</feature>
<proteinExistence type="predicted"/>
<evidence type="ECO:0000259" key="1">
    <source>
        <dbReference type="SMART" id="SM00670"/>
    </source>
</evidence>
<dbReference type="Gene3D" id="3.40.50.1010">
    <property type="entry name" value="5'-nuclease"/>
    <property type="match status" value="1"/>
</dbReference>
<dbReference type="SUPFAM" id="SSF88723">
    <property type="entry name" value="PIN domain-like"/>
    <property type="match status" value="1"/>
</dbReference>
<dbReference type="AlphaFoldDB" id="A0A075WJC8"/>
<protein>
    <submittedName>
        <fullName evidence="2">Putative nucleic acid-binding protein</fullName>
    </submittedName>
</protein>
<evidence type="ECO:0000313" key="3">
    <source>
        <dbReference type="Proteomes" id="UP000028501"/>
    </source>
</evidence>
<sequence>MKAVIDTNVIVYDTFEDSVFHQEAMQLLDRIDVWVIPTIVIHEYVWVLKSLKVDVKEIKYKVEEYLNHYKTKMVSENKQIVLSALERIVGGGLSLSRYNDELILAVAGREKISLATFDERLRRQARARGVEVIP</sequence>
<dbReference type="Proteomes" id="UP000028501">
    <property type="component" value="Chromosome"/>
</dbReference>
<dbReference type="EMBL" id="CP006577">
    <property type="protein sequence ID" value="AIG99349.1"/>
    <property type="molecule type" value="Genomic_DNA"/>
</dbReference>
<dbReference type="KEGG" id="afg:AFULGI_00026400"/>
<dbReference type="Pfam" id="PF01850">
    <property type="entry name" value="PIN"/>
    <property type="match status" value="1"/>
</dbReference>
<dbReference type="CDD" id="cd18684">
    <property type="entry name" value="PIN_VapC-like"/>
    <property type="match status" value="1"/>
</dbReference>
<reference evidence="2 3" key="1">
    <citation type="submission" date="2013-07" db="EMBL/GenBank/DDBJ databases">
        <title>Genome of Archaeoglobus fulgidus.</title>
        <authorList>
            <person name="Fiebig A."/>
            <person name="Birkeland N.-K."/>
        </authorList>
    </citation>
    <scope>NUCLEOTIDE SEQUENCE [LARGE SCALE GENOMIC DNA]</scope>
    <source>
        <strain evidence="2 3">DSM 8774</strain>
    </source>
</reference>
<gene>
    <name evidence="2" type="ORF">AFULGI_00026400</name>
</gene>
<organism evidence="2 3">
    <name type="scientific">Archaeoglobus fulgidus DSM 8774</name>
    <dbReference type="NCBI Taxonomy" id="1344584"/>
    <lineage>
        <taxon>Archaea</taxon>
        <taxon>Methanobacteriati</taxon>
        <taxon>Methanobacteriota</taxon>
        <taxon>Archaeoglobi</taxon>
        <taxon>Archaeoglobales</taxon>
        <taxon>Archaeoglobaceae</taxon>
        <taxon>Archaeoglobus</taxon>
    </lineage>
</organism>
<dbReference type="PANTHER" id="PTHR39664">
    <property type="match status" value="1"/>
</dbReference>